<dbReference type="Pfam" id="PF15993">
    <property type="entry name" value="Fuseless"/>
    <property type="match status" value="1"/>
</dbReference>
<evidence type="ECO:0000313" key="3">
    <source>
        <dbReference type="Proteomes" id="UP001233999"/>
    </source>
</evidence>
<dbReference type="GO" id="GO:0007270">
    <property type="term" value="P:neuron-neuron synaptic transmission"/>
    <property type="evidence" value="ECO:0007669"/>
    <property type="project" value="TreeGrafter"/>
</dbReference>
<dbReference type="GO" id="GO:0007274">
    <property type="term" value="P:neuromuscular synaptic transmission"/>
    <property type="evidence" value="ECO:0007669"/>
    <property type="project" value="TreeGrafter"/>
</dbReference>
<keyword evidence="1" id="KW-0812">Transmembrane</keyword>
<name>A0AAD8AKW5_DIPPU</name>
<accession>A0AAD8AKW5</accession>
<dbReference type="EMBL" id="JASPKZ010000038">
    <property type="protein sequence ID" value="KAJ9600995.1"/>
    <property type="molecule type" value="Genomic_DNA"/>
</dbReference>
<gene>
    <name evidence="2" type="ORF">L9F63_000833</name>
</gene>
<keyword evidence="3" id="KW-1185">Reference proteome</keyword>
<dbReference type="PANTHER" id="PTHR35270:SF2">
    <property type="entry name" value="FUSELESS, ISOFORM A"/>
    <property type="match status" value="1"/>
</dbReference>
<comment type="caution">
    <text evidence="2">The sequence shown here is derived from an EMBL/GenBank/DDBJ whole genome shotgun (WGS) entry which is preliminary data.</text>
</comment>
<feature type="non-terminal residue" evidence="2">
    <location>
        <position position="90"/>
    </location>
</feature>
<keyword evidence="1" id="KW-1133">Transmembrane helix</keyword>
<dbReference type="PANTHER" id="PTHR35270">
    <property type="entry name" value="FUSELESS, ISOFORM A"/>
    <property type="match status" value="1"/>
</dbReference>
<dbReference type="GO" id="GO:0042734">
    <property type="term" value="C:presynaptic membrane"/>
    <property type="evidence" value="ECO:0007669"/>
    <property type="project" value="TreeGrafter"/>
</dbReference>
<evidence type="ECO:0000256" key="1">
    <source>
        <dbReference type="SAM" id="Phobius"/>
    </source>
</evidence>
<dbReference type="Proteomes" id="UP001233999">
    <property type="component" value="Unassembled WGS sequence"/>
</dbReference>
<evidence type="ECO:0000313" key="2">
    <source>
        <dbReference type="EMBL" id="KAJ9600995.1"/>
    </source>
</evidence>
<sequence>GSRETSLYVLDCLFSVLIVGTLVVFVWRGAWTILDLYLYPDSHCISAWASLVQIRMKQVLATLNCNIGIITIHYMCDLTSNCIKSCSCHS</sequence>
<dbReference type="AlphaFoldDB" id="A0AAD8AKW5"/>
<keyword evidence="1" id="KW-0472">Membrane</keyword>
<proteinExistence type="predicted"/>
<organism evidence="2 3">
    <name type="scientific">Diploptera punctata</name>
    <name type="common">Pacific beetle cockroach</name>
    <dbReference type="NCBI Taxonomy" id="6984"/>
    <lineage>
        <taxon>Eukaryota</taxon>
        <taxon>Metazoa</taxon>
        <taxon>Ecdysozoa</taxon>
        <taxon>Arthropoda</taxon>
        <taxon>Hexapoda</taxon>
        <taxon>Insecta</taxon>
        <taxon>Pterygota</taxon>
        <taxon>Neoptera</taxon>
        <taxon>Polyneoptera</taxon>
        <taxon>Dictyoptera</taxon>
        <taxon>Blattodea</taxon>
        <taxon>Blaberoidea</taxon>
        <taxon>Blaberidae</taxon>
        <taxon>Diplopterinae</taxon>
        <taxon>Diploptera</taxon>
    </lineage>
</organism>
<reference evidence="2" key="1">
    <citation type="journal article" date="2023" name="IScience">
        <title>Live-bearing cockroach genome reveals convergent evolutionary mechanisms linked to viviparity in insects and beyond.</title>
        <authorList>
            <person name="Fouks B."/>
            <person name="Harrison M.C."/>
            <person name="Mikhailova A.A."/>
            <person name="Marchal E."/>
            <person name="English S."/>
            <person name="Carruthers M."/>
            <person name="Jennings E.C."/>
            <person name="Chiamaka E.L."/>
            <person name="Frigard R.A."/>
            <person name="Pippel M."/>
            <person name="Attardo G.M."/>
            <person name="Benoit J.B."/>
            <person name="Bornberg-Bauer E."/>
            <person name="Tobe S.S."/>
        </authorList>
    </citation>
    <scope>NUCLEOTIDE SEQUENCE</scope>
    <source>
        <strain evidence="2">Stay&amp;Tobe</strain>
    </source>
</reference>
<reference evidence="2" key="2">
    <citation type="submission" date="2023-05" db="EMBL/GenBank/DDBJ databases">
        <authorList>
            <person name="Fouks B."/>
        </authorList>
    </citation>
    <scope>NUCLEOTIDE SEQUENCE</scope>
    <source>
        <strain evidence="2">Stay&amp;Tobe</strain>
        <tissue evidence="2">Testes</tissue>
    </source>
</reference>
<dbReference type="InterPro" id="IPR032751">
    <property type="entry name" value="Fuseless"/>
</dbReference>
<feature type="non-terminal residue" evidence="2">
    <location>
        <position position="1"/>
    </location>
</feature>
<protein>
    <submittedName>
        <fullName evidence="2">Uncharacterized protein</fullName>
    </submittedName>
</protein>
<feature type="transmembrane region" description="Helical" evidence="1">
    <location>
        <begin position="6"/>
        <end position="27"/>
    </location>
</feature>
<dbReference type="GO" id="GO:0070073">
    <property type="term" value="P:clustering of voltage-gated calcium channels"/>
    <property type="evidence" value="ECO:0007669"/>
    <property type="project" value="TreeGrafter"/>
</dbReference>